<dbReference type="PANTHER" id="PTHR42923">
    <property type="entry name" value="PROTOPORPHYRINOGEN OXIDASE"/>
    <property type="match status" value="1"/>
</dbReference>
<dbReference type="InterPro" id="IPR050464">
    <property type="entry name" value="Zeta_carotene_desat/Oxidored"/>
</dbReference>
<dbReference type="PANTHER" id="PTHR42923:SF17">
    <property type="entry name" value="AMINE OXIDASE DOMAIN-CONTAINING PROTEIN"/>
    <property type="match status" value="1"/>
</dbReference>
<feature type="domain" description="Amine oxidase" evidence="1">
    <location>
        <begin position="13"/>
        <end position="439"/>
    </location>
</feature>
<dbReference type="EMBL" id="JAKIXB020000017">
    <property type="protein sequence ID" value="KAL1600978.1"/>
    <property type="molecule type" value="Genomic_DNA"/>
</dbReference>
<protein>
    <recommendedName>
        <fullName evidence="1">Amine oxidase domain-containing protein</fullName>
    </recommendedName>
</protein>
<dbReference type="Gene3D" id="1.10.405.20">
    <property type="match status" value="1"/>
</dbReference>
<proteinExistence type="predicted"/>
<name>A0ABR3R9M5_9PLEO</name>
<dbReference type="Pfam" id="PF01593">
    <property type="entry name" value="Amino_oxidase"/>
    <property type="match status" value="1"/>
</dbReference>
<sequence>MERKRIAVVGSGISGISALWTLRNAGYEVHLFEAADRLGGHTNTVNWKHNGLETPVDTGFIVLNTATYPNFIQFLKAINVRTDTSEMTFGISRDAGAFEWSGTSLGALFAQSSNTLRPSFWRMIFDIVRFNQFALDLLAIPPGSAAAAKANQESIGQYLERKGYSDAFRDDYLIPMTACVWSTGADKCALEFPALTLVRFMWNHHLLSTVSERPPWLTLHRGAKNYIDAVMRECKDVQLHLSTPVTSLQRKDGRVRLSFDGKTTPAEETFDSVVLACHGDQARAILGSSATLEESDILSAFETTPNTAYLHSDLSLMPKRRAAWSAWNYLTTSTPSSAADPANPSGNLQTVSLTYNMNILQHIPVSKFDNVLVTLNPETPPDPALTQARFEYAHPLYNARMVAAQEDLHRIQGTNGVWFAGAWTGYGFHEDGFSSGMRVGLQLGGSVPWEAQDAKFSRGLKPQLEWKDYVVRTVVTVIQLWITVLERVVGVKRQSLYSANGKAKTT</sequence>
<comment type="caution">
    <text evidence="2">The sequence shown here is derived from an EMBL/GenBank/DDBJ whole genome shotgun (WGS) entry which is preliminary data.</text>
</comment>
<dbReference type="Gene3D" id="3.30.70.1990">
    <property type="match status" value="1"/>
</dbReference>
<dbReference type="InterPro" id="IPR002937">
    <property type="entry name" value="Amino_oxidase"/>
</dbReference>
<gene>
    <name evidence="2" type="ORF">SLS59_005644</name>
</gene>
<evidence type="ECO:0000259" key="1">
    <source>
        <dbReference type="Pfam" id="PF01593"/>
    </source>
</evidence>
<reference evidence="2 3" key="1">
    <citation type="submission" date="2024-02" db="EMBL/GenBank/DDBJ databases">
        <title>De novo assembly and annotation of 12 fungi associated with fruit tree decline syndrome in Ontario, Canada.</title>
        <authorList>
            <person name="Sulman M."/>
            <person name="Ellouze W."/>
            <person name="Ilyukhin E."/>
        </authorList>
    </citation>
    <scope>NUCLEOTIDE SEQUENCE [LARGE SCALE GENOMIC DNA]</scope>
    <source>
        <strain evidence="2 3">M97-236</strain>
    </source>
</reference>
<accession>A0ABR3R9M5</accession>
<dbReference type="Gene3D" id="3.50.50.60">
    <property type="entry name" value="FAD/NAD(P)-binding domain"/>
    <property type="match status" value="1"/>
</dbReference>
<evidence type="ECO:0000313" key="2">
    <source>
        <dbReference type="EMBL" id="KAL1600978.1"/>
    </source>
</evidence>
<keyword evidence="3" id="KW-1185">Reference proteome</keyword>
<dbReference type="Proteomes" id="UP001521222">
    <property type="component" value="Unassembled WGS sequence"/>
</dbReference>
<dbReference type="InterPro" id="IPR036188">
    <property type="entry name" value="FAD/NAD-bd_sf"/>
</dbReference>
<dbReference type="SUPFAM" id="SSF51905">
    <property type="entry name" value="FAD/NAD(P)-binding domain"/>
    <property type="match status" value="1"/>
</dbReference>
<organism evidence="2 3">
    <name type="scientific">Nothophoma quercina</name>
    <dbReference type="NCBI Taxonomy" id="749835"/>
    <lineage>
        <taxon>Eukaryota</taxon>
        <taxon>Fungi</taxon>
        <taxon>Dikarya</taxon>
        <taxon>Ascomycota</taxon>
        <taxon>Pezizomycotina</taxon>
        <taxon>Dothideomycetes</taxon>
        <taxon>Pleosporomycetidae</taxon>
        <taxon>Pleosporales</taxon>
        <taxon>Pleosporineae</taxon>
        <taxon>Didymellaceae</taxon>
        <taxon>Nothophoma</taxon>
    </lineage>
</organism>
<evidence type="ECO:0000313" key="3">
    <source>
        <dbReference type="Proteomes" id="UP001521222"/>
    </source>
</evidence>